<accession>A0A2S7UQP0</accession>
<evidence type="ECO:0000256" key="1">
    <source>
        <dbReference type="SAM" id="SignalP"/>
    </source>
</evidence>
<gene>
    <name evidence="2" type="ORF">BTO11_00295</name>
</gene>
<sequence length="186" mass="20238">MKKTLLALALTVATSSSFANEMFDMENAKKSATVGFASVGDYSGVKFGGRIDLASGLYADASYFTVSGDEGYGSYTFDVETSQLKAIVGMHFPSTDQLYWLAEGGFVRSAAEVAGFEVTENDLAYKFGAGWDFGNKVILEGYVASEGGDTFIGGFAKYEINEKFDVTFEYNLYSDAHMFIMAAYKF</sequence>
<keyword evidence="1" id="KW-0732">Signal</keyword>
<dbReference type="Proteomes" id="UP000239007">
    <property type="component" value="Unassembled WGS sequence"/>
</dbReference>
<comment type="caution">
    <text evidence="2">The sequence shown here is derived from an EMBL/GenBank/DDBJ whole genome shotgun (WGS) entry which is preliminary data.</text>
</comment>
<proteinExistence type="predicted"/>
<keyword evidence="3" id="KW-1185">Reference proteome</keyword>
<protein>
    <recommendedName>
        <fullName evidence="4">Outer membrane protein beta-barrel domain-containing protein</fullName>
    </recommendedName>
</protein>
<feature type="chain" id="PRO_5015572656" description="Outer membrane protein beta-barrel domain-containing protein" evidence="1">
    <location>
        <begin position="20"/>
        <end position="186"/>
    </location>
</feature>
<dbReference type="AlphaFoldDB" id="A0A2S7UQP0"/>
<dbReference type="RefSeq" id="WP_105050702.1">
    <property type="nucleotide sequence ID" value="NZ_BMYG01000005.1"/>
</dbReference>
<feature type="signal peptide" evidence="1">
    <location>
        <begin position="1"/>
        <end position="19"/>
    </location>
</feature>
<organism evidence="2 3">
    <name type="scientific">Psychrosphaera saromensis</name>
    <dbReference type="NCBI Taxonomy" id="716813"/>
    <lineage>
        <taxon>Bacteria</taxon>
        <taxon>Pseudomonadati</taxon>
        <taxon>Pseudomonadota</taxon>
        <taxon>Gammaproteobacteria</taxon>
        <taxon>Alteromonadales</taxon>
        <taxon>Pseudoalteromonadaceae</taxon>
        <taxon>Psychrosphaera</taxon>
    </lineage>
</organism>
<evidence type="ECO:0000313" key="3">
    <source>
        <dbReference type="Proteomes" id="UP000239007"/>
    </source>
</evidence>
<evidence type="ECO:0008006" key="4">
    <source>
        <dbReference type="Google" id="ProtNLM"/>
    </source>
</evidence>
<evidence type="ECO:0000313" key="2">
    <source>
        <dbReference type="EMBL" id="PQJ52247.1"/>
    </source>
</evidence>
<name>A0A2S7UQP0_9GAMM</name>
<reference evidence="2 3" key="1">
    <citation type="submission" date="2016-12" db="EMBL/GenBank/DDBJ databases">
        <title>Diversity of luminous bacteria.</title>
        <authorList>
            <person name="Yoshizawa S."/>
            <person name="Kogure K."/>
        </authorList>
    </citation>
    <scope>NUCLEOTIDE SEQUENCE [LARGE SCALE GENOMIC DNA]</scope>
    <source>
        <strain evidence="2 3">SA4-48</strain>
    </source>
</reference>
<dbReference type="EMBL" id="MSCH01000003">
    <property type="protein sequence ID" value="PQJ52247.1"/>
    <property type="molecule type" value="Genomic_DNA"/>
</dbReference>